<dbReference type="SMART" id="SM01031">
    <property type="entry name" value="BHD_2"/>
    <property type="match status" value="1"/>
</dbReference>
<dbReference type="Proteomes" id="UP001634007">
    <property type="component" value="Unassembled WGS sequence"/>
</dbReference>
<name>A0ABD3K6X5_EUCGL</name>
<keyword evidence="4" id="KW-0234">DNA repair</keyword>
<comment type="subcellular location">
    <subcellularLocation>
        <location evidence="1">Nucleus</location>
    </subcellularLocation>
</comment>
<dbReference type="SMART" id="SM01030">
    <property type="entry name" value="BHD_1"/>
    <property type="match status" value="1"/>
</dbReference>
<evidence type="ECO:0000259" key="8">
    <source>
        <dbReference type="SMART" id="SM01031"/>
    </source>
</evidence>
<dbReference type="SUPFAM" id="SSF54001">
    <property type="entry name" value="Cysteine proteinases"/>
    <property type="match status" value="1"/>
</dbReference>
<dbReference type="Pfam" id="PF10403">
    <property type="entry name" value="BHD_1"/>
    <property type="match status" value="1"/>
</dbReference>
<dbReference type="Gene3D" id="2.20.20.110">
    <property type="entry name" value="Rad4, beta-hairpin domain BHD1"/>
    <property type="match status" value="1"/>
</dbReference>
<dbReference type="Pfam" id="PF03835">
    <property type="entry name" value="Rad4"/>
    <property type="match status" value="1"/>
</dbReference>
<dbReference type="EMBL" id="JBJKBG010000006">
    <property type="protein sequence ID" value="KAL3735655.1"/>
    <property type="molecule type" value="Genomic_DNA"/>
</dbReference>
<dbReference type="Pfam" id="PF10405">
    <property type="entry name" value="BHD_3"/>
    <property type="match status" value="1"/>
</dbReference>
<keyword evidence="5" id="KW-0539">Nucleus</keyword>
<evidence type="ECO:0000256" key="6">
    <source>
        <dbReference type="SAM" id="MobiDB-lite"/>
    </source>
</evidence>
<evidence type="ECO:0008006" key="12">
    <source>
        <dbReference type="Google" id="ProtNLM"/>
    </source>
</evidence>
<sequence>MRPRRRSPKRRNPESHARPQASQQAAERPPRMAGQRGSSRKKRTDDSLNQCPESTSQREPEEKRNDEPGGESGHADSGREVEVNERGCSPSFSREDMDGSDWEDGSAQVMESRESCVNGVTIEFSHSPDLIRRKLPCRASAEEKVSAELQHRVHLLCLLARGRLIDRACDDSLIQASLLSLLPRNLMEDILDIKKVTKMTLSRLVYWFRSFFRVRESMSAEKSFDSALAHALETQEGTSEEIAALSVALFRALKFTARFVSVLDVISLKPERTESDAPEKVQKVNKGMFDSPTPMIAKPNQVSTSSVGSVLSKEERVDSGICDDLSHQTCMEIAKTSDAKTSAGSKSKAEVEFEMQLEMALLATAFEVHENNAEPGVGDASMLLKRLKRLRGEEGPASSQESPASSQVISTAVGASKVGCPLYWAEVYCSREKSTGKWMHIDAVNNFIDGEHKVEAVASACKKSLRYVVAFAGNGAKDVTRRYCLRWHRIASQRVDSVWWNAVLAPLRELESGATEGDIYLPEEAAESRAILDLPPNPHRKVELRATRGYTHSPAKAVSGLSEHDWERMDQECPRESSVVLTRSSLEDKELETRALSEPLPTNQQAYRNHQLYAIERWLTKYQIIYPKEPLLGFCSGFPVYPRASVQALKTKEKWLREGLQIKDDELPTKVLKRSRKVGRGKNQESDEFLEDDSEGNINLYGKWQTEPLQLPAAVNGIVPKNERGQVDVWSDKCLPPGTVHLRLPRIFAVAKRLEIDYAPAMVGFEFRNGRAVPIFEGIVVCSEFKDVILEAYAEGEERRRAEERKRNEAEAASRWYQLLSSVITRQRLNNRYGEDGLTSMQSSVSAKTKEESGTQVFRNMTETSGSEQPNTSVNASPVVQTGDHEHVFLKEDQSFDEESSLRTKRCRCGFSVQVEEL</sequence>
<dbReference type="InterPro" id="IPR042488">
    <property type="entry name" value="Rad4_BHD3_sf"/>
</dbReference>
<dbReference type="PANTHER" id="PTHR12135:SF0">
    <property type="entry name" value="DNA REPAIR PROTEIN COMPLEMENTING XP-C CELLS"/>
    <property type="match status" value="1"/>
</dbReference>
<comment type="caution">
    <text evidence="10">The sequence shown here is derived from an EMBL/GenBank/DDBJ whole genome shotgun (WGS) entry which is preliminary data.</text>
</comment>
<dbReference type="InterPro" id="IPR036985">
    <property type="entry name" value="Transglutaminase-like_sf"/>
</dbReference>
<dbReference type="FunFam" id="3.30.70.2460:FF:000001">
    <property type="entry name" value="DNA repair protein Rad4 family"/>
    <property type="match status" value="1"/>
</dbReference>
<evidence type="ECO:0000256" key="5">
    <source>
        <dbReference type="ARBA" id="ARBA00023242"/>
    </source>
</evidence>
<evidence type="ECO:0000256" key="2">
    <source>
        <dbReference type="ARBA" id="ARBA00009525"/>
    </source>
</evidence>
<feature type="compositionally biased region" description="Polar residues" evidence="6">
    <location>
        <begin position="300"/>
        <end position="309"/>
    </location>
</feature>
<comment type="similarity">
    <text evidence="2">Belongs to the XPC family.</text>
</comment>
<keyword evidence="3" id="KW-0227">DNA damage</keyword>
<evidence type="ECO:0000313" key="11">
    <source>
        <dbReference type="Proteomes" id="UP001634007"/>
    </source>
</evidence>
<dbReference type="InterPro" id="IPR018327">
    <property type="entry name" value="BHD_2"/>
</dbReference>
<evidence type="ECO:0000256" key="4">
    <source>
        <dbReference type="ARBA" id="ARBA00023204"/>
    </source>
</evidence>
<accession>A0ABD3K6X5</accession>
<feature type="compositionally biased region" description="Basic residues" evidence="6">
    <location>
        <begin position="1"/>
        <end position="10"/>
    </location>
</feature>
<feature type="region of interest" description="Disordered" evidence="6">
    <location>
        <begin position="289"/>
        <end position="309"/>
    </location>
</feature>
<feature type="compositionally biased region" description="Basic and acidic residues" evidence="6">
    <location>
        <begin position="56"/>
        <end position="85"/>
    </location>
</feature>
<feature type="domain" description="Rad4 beta-hairpin" evidence="7">
    <location>
        <begin position="596"/>
        <end position="647"/>
    </location>
</feature>
<dbReference type="GO" id="GO:0005634">
    <property type="term" value="C:nucleus"/>
    <property type="evidence" value="ECO:0007669"/>
    <property type="project" value="UniProtKB-SubCell"/>
</dbReference>
<proteinExistence type="inferred from homology"/>
<evidence type="ECO:0000259" key="9">
    <source>
        <dbReference type="SMART" id="SM01032"/>
    </source>
</evidence>
<dbReference type="Gene3D" id="3.30.70.2460">
    <property type="entry name" value="Rad4, beta-hairpin domain BHD3"/>
    <property type="match status" value="1"/>
</dbReference>
<keyword evidence="11" id="KW-1185">Reference proteome</keyword>
<dbReference type="Gene3D" id="3.90.260.10">
    <property type="entry name" value="Transglutaminase-like"/>
    <property type="match status" value="1"/>
</dbReference>
<evidence type="ECO:0000256" key="1">
    <source>
        <dbReference type="ARBA" id="ARBA00004123"/>
    </source>
</evidence>
<dbReference type="AlphaFoldDB" id="A0ABD3K6X5"/>
<feature type="region of interest" description="Disordered" evidence="6">
    <location>
        <begin position="1"/>
        <end position="106"/>
    </location>
</feature>
<dbReference type="InterPro" id="IPR018326">
    <property type="entry name" value="Rad4_beta-hairpin_dom1"/>
</dbReference>
<feature type="domain" description="Rad4 beta-hairpin" evidence="8">
    <location>
        <begin position="649"/>
        <end position="712"/>
    </location>
</feature>
<protein>
    <recommendedName>
        <fullName evidence="12">DNA repair protein RAD4</fullName>
    </recommendedName>
</protein>
<evidence type="ECO:0000313" key="10">
    <source>
        <dbReference type="EMBL" id="KAL3735655.1"/>
    </source>
</evidence>
<dbReference type="SMART" id="SM01032">
    <property type="entry name" value="BHD_3"/>
    <property type="match status" value="1"/>
</dbReference>
<feature type="region of interest" description="Disordered" evidence="6">
    <location>
        <begin position="835"/>
        <end position="855"/>
    </location>
</feature>
<dbReference type="InterPro" id="IPR018328">
    <property type="entry name" value="Rad4_beta-hairpin_dom3"/>
</dbReference>
<dbReference type="InterPro" id="IPR004583">
    <property type="entry name" value="DNA_repair_Rad4"/>
</dbReference>
<feature type="domain" description="Rad4 beta-hairpin" evidence="9">
    <location>
        <begin position="719"/>
        <end position="793"/>
    </location>
</feature>
<evidence type="ECO:0000259" key="7">
    <source>
        <dbReference type="SMART" id="SM01030"/>
    </source>
</evidence>
<dbReference type="InterPro" id="IPR038765">
    <property type="entry name" value="Papain-like_cys_pep_sf"/>
</dbReference>
<organism evidence="10 11">
    <name type="scientific">Eucalyptus globulus</name>
    <name type="common">Tasmanian blue gum</name>
    <dbReference type="NCBI Taxonomy" id="34317"/>
    <lineage>
        <taxon>Eukaryota</taxon>
        <taxon>Viridiplantae</taxon>
        <taxon>Streptophyta</taxon>
        <taxon>Embryophyta</taxon>
        <taxon>Tracheophyta</taxon>
        <taxon>Spermatophyta</taxon>
        <taxon>Magnoliopsida</taxon>
        <taxon>eudicotyledons</taxon>
        <taxon>Gunneridae</taxon>
        <taxon>Pentapetalae</taxon>
        <taxon>rosids</taxon>
        <taxon>malvids</taxon>
        <taxon>Myrtales</taxon>
        <taxon>Myrtaceae</taxon>
        <taxon>Myrtoideae</taxon>
        <taxon>Eucalypteae</taxon>
        <taxon>Eucalyptus</taxon>
    </lineage>
</organism>
<dbReference type="GO" id="GO:0006281">
    <property type="term" value="P:DNA repair"/>
    <property type="evidence" value="ECO:0007669"/>
    <property type="project" value="UniProtKB-KW"/>
</dbReference>
<dbReference type="Pfam" id="PF10404">
    <property type="entry name" value="BHD_2"/>
    <property type="match status" value="1"/>
</dbReference>
<gene>
    <name evidence="10" type="ORF">ACJRO7_024737</name>
</gene>
<evidence type="ECO:0000256" key="3">
    <source>
        <dbReference type="ARBA" id="ARBA00022763"/>
    </source>
</evidence>
<dbReference type="InterPro" id="IPR018325">
    <property type="entry name" value="Rad4/PNGase_transGLS-fold"/>
</dbReference>
<reference evidence="10 11" key="1">
    <citation type="submission" date="2024-11" db="EMBL/GenBank/DDBJ databases">
        <title>Chromosome-level genome assembly of Eucalyptus globulus Labill. provides insights into its genome evolution.</title>
        <authorList>
            <person name="Li X."/>
        </authorList>
    </citation>
    <scope>NUCLEOTIDE SEQUENCE [LARGE SCALE GENOMIC DNA]</scope>
    <source>
        <strain evidence="10">CL2024</strain>
        <tissue evidence="10">Fresh tender leaves</tissue>
    </source>
</reference>
<dbReference type="PANTHER" id="PTHR12135">
    <property type="entry name" value="DNA REPAIR PROTEIN XP-C / RAD4"/>
    <property type="match status" value="1"/>
</dbReference>